<dbReference type="AlphaFoldDB" id="A0A553SQK4"/>
<feature type="domain" description="Thioester" evidence="1">
    <location>
        <begin position="165"/>
        <end position="242"/>
    </location>
</feature>
<dbReference type="EMBL" id="RIBP01000003">
    <property type="protein sequence ID" value="TRZ39273.1"/>
    <property type="molecule type" value="Genomic_DNA"/>
</dbReference>
<evidence type="ECO:0000313" key="2">
    <source>
        <dbReference type="EMBL" id="TRZ39273.1"/>
    </source>
</evidence>
<accession>A0A553SQK4</accession>
<name>A0A553SQK4_NIACI</name>
<gene>
    <name evidence="2" type="ORF">CEQ21_07855</name>
</gene>
<geneLocation type="plasmid" evidence="2">
    <name>unnamed2</name>
</geneLocation>
<evidence type="ECO:0000259" key="1">
    <source>
        <dbReference type="Pfam" id="PF20610"/>
    </source>
</evidence>
<sequence>MGNKIKKTSFKLISVFVLMTLFLQILEYPLSVTFAETISLEDENSPEEINETNVNETEKLTGREYVSGDEPIAKPTLEEIVGEKEAEKEIDYLTVNEKGELMYGDEPLYVGAGNELIPAKLDDLMKKGVKQKLTVATAVKSIIFGKIVSAASAPDIEYRGQISYGGSIVGDFRVNGVQAFCIEHEKPTPGTGASYESPVPYNNAKILKALYYGWNGPENIFGSDKARGIVVTSLVLSRLYNGDYAGGQSISGYDKLWDLSQNGSVPDDDVSMYREKLTVSFSNGVQKTQTTKFEADKSNTLTFTIPDEVKLINETDNYSKRGGKVTVSGGDWFYFEAPSDYAGKLDTGNIRGSMKAFQSIISVPKSSGYQTLGYGEWYTDPAQTVRIQAQFEKQEVTMWIDHKDRQTGEKILGEKKTVTIGDSYKVSYKNNLKSDGQDALLDDDKSKSGTVPNKNFTVTFWYTTAWDLYAEYKDYQTGETIRKTDKIGTYKVGTDYNFDARTSITYQDISYKLRGSAAKSGTMPRKDKTITLNYDPYVWVNVWEQNMYPENDVFNHIKERYKVGTTNKFTAPDTHELSGNRIYDLFGNNSVSILTPHNNDASHTFDYKLRRSVTVNYLDERTGEKVAEVKTYNLHEKDKYSEGPITIKDGEYTLRYVRTDGDTESGIMGTNNIVINYYYDKPLIKTGLEKVQIYTAKAEEGLPVRVYLSKVINYKGDSTKIKDYDDTNKTINVSLYQGSTKITDKKYTASKLPEYLEFEIPKNKLAVNENKTYTVKLEGFNKNDFDVIKGKESLATKGYTAFEGTVTFDVKRESAHEGSKSYVVMTEKTPETTMKSFYETIKYEATPLEKVRTGYGVETKVSFDYSNELGTDYQFATKVNENKISFYAPDSLRDSYLDYPTEGSDMKIELLNKETSKQLNGDFVRSNEFIFPHMNVEKLTGNLFTDEQVANKDSNITDEIRDGGNKFYTPIWNDLGTYDVSYKSTEIGANKVKLQIEDNINLFAHMYVHIDSETIDQDAILLKPVNGDDPFPEGLPAGWTQSDIDWITK</sequence>
<dbReference type="RefSeq" id="WP_185762762.1">
    <property type="nucleotide sequence ID" value="NZ_CM017506.1"/>
</dbReference>
<comment type="caution">
    <text evidence="2">The sequence shown here is derived from an EMBL/GenBank/DDBJ whole genome shotgun (WGS) entry which is preliminary data.</text>
</comment>
<organism evidence="2">
    <name type="scientific">Niallia circulans</name>
    <name type="common">Bacillus circulans</name>
    <dbReference type="NCBI Taxonomy" id="1397"/>
    <lineage>
        <taxon>Bacteria</taxon>
        <taxon>Bacillati</taxon>
        <taxon>Bacillota</taxon>
        <taxon>Bacilli</taxon>
        <taxon>Bacillales</taxon>
        <taxon>Bacillaceae</taxon>
        <taxon>Niallia</taxon>
    </lineage>
</organism>
<protein>
    <recommendedName>
        <fullName evidence="1">Thioester domain-containing protein</fullName>
    </recommendedName>
</protein>
<dbReference type="InterPro" id="IPR046751">
    <property type="entry name" value="TED_2"/>
</dbReference>
<keyword evidence="2" id="KW-0614">Plasmid</keyword>
<dbReference type="Pfam" id="PF20610">
    <property type="entry name" value="TED_2"/>
    <property type="match status" value="1"/>
</dbReference>
<reference evidence="2" key="1">
    <citation type="submission" date="2018-10" db="EMBL/GenBank/DDBJ databases">
        <title>FDA dAtabase for Regulatory Grade micrObial Sequences (FDA-ARGOS): Supporting development and validation of Infectious Disease Dx tests.</title>
        <authorList>
            <person name="Minogue T."/>
            <person name="Wolcott M."/>
            <person name="Wasieloski L."/>
            <person name="Aguilar W."/>
            <person name="Moore D."/>
            <person name="Tallon L.J."/>
            <person name="Sadzewicz L."/>
            <person name="Sengamalay N."/>
            <person name="Ott S."/>
            <person name="Godinez A."/>
            <person name="Nagaraj S."/>
            <person name="Vavikolanu K."/>
            <person name="Vyas G."/>
            <person name="Nadendla S."/>
            <person name="Aluvathingal J."/>
            <person name="Sichtig H."/>
        </authorList>
    </citation>
    <scope>NUCLEOTIDE SEQUENCE</scope>
    <source>
        <strain evidence="2">FDAARGOS_343</strain>
        <plasmid evidence="2">unnamed2</plasmid>
    </source>
</reference>
<dbReference type="Proteomes" id="UP000319837">
    <property type="component" value="Plasmid unnamed2"/>
</dbReference>
<proteinExistence type="predicted"/>